<accession>A0ABQ9UP25</accession>
<name>A0ABQ9UP25_SAGOE</name>
<proteinExistence type="predicted"/>
<keyword evidence="3" id="KW-1185">Reference proteome</keyword>
<gene>
    <name evidence="2" type="ORF">P7K49_024037</name>
</gene>
<dbReference type="EMBL" id="JASSZA010000011">
    <property type="protein sequence ID" value="KAK2098586.1"/>
    <property type="molecule type" value="Genomic_DNA"/>
</dbReference>
<evidence type="ECO:0000313" key="3">
    <source>
        <dbReference type="Proteomes" id="UP001266305"/>
    </source>
</evidence>
<feature type="region of interest" description="Disordered" evidence="1">
    <location>
        <begin position="92"/>
        <end position="111"/>
    </location>
</feature>
<sequence>MCSSSFLAVRHLDLESTSLLFPPPRDGEVLGDLLEFRGRGREQGWRLAPRLEGGWAALENNAQERGQRSPRLPGKPNSLEKLGVDSPLFEEFSGSLGEGRDALTSSTGVGR</sequence>
<protein>
    <submittedName>
        <fullName evidence="2">Uncharacterized protein</fullName>
    </submittedName>
</protein>
<reference evidence="2 3" key="1">
    <citation type="submission" date="2023-05" db="EMBL/GenBank/DDBJ databases">
        <title>B98-5 Cell Line De Novo Hybrid Assembly: An Optical Mapping Approach.</title>
        <authorList>
            <person name="Kananen K."/>
            <person name="Auerbach J.A."/>
            <person name="Kautto E."/>
            <person name="Blachly J.S."/>
        </authorList>
    </citation>
    <scope>NUCLEOTIDE SEQUENCE [LARGE SCALE GENOMIC DNA]</scope>
    <source>
        <strain evidence="2">B95-8</strain>
        <tissue evidence="2">Cell line</tissue>
    </source>
</reference>
<evidence type="ECO:0000313" key="2">
    <source>
        <dbReference type="EMBL" id="KAK2098586.1"/>
    </source>
</evidence>
<feature type="region of interest" description="Disordered" evidence="1">
    <location>
        <begin position="61"/>
        <end position="84"/>
    </location>
</feature>
<evidence type="ECO:0000256" key="1">
    <source>
        <dbReference type="SAM" id="MobiDB-lite"/>
    </source>
</evidence>
<dbReference type="Proteomes" id="UP001266305">
    <property type="component" value="Unassembled WGS sequence"/>
</dbReference>
<comment type="caution">
    <text evidence="2">The sequence shown here is derived from an EMBL/GenBank/DDBJ whole genome shotgun (WGS) entry which is preliminary data.</text>
</comment>
<organism evidence="2 3">
    <name type="scientific">Saguinus oedipus</name>
    <name type="common">Cotton-top tamarin</name>
    <name type="synonym">Oedipomidas oedipus</name>
    <dbReference type="NCBI Taxonomy" id="9490"/>
    <lineage>
        <taxon>Eukaryota</taxon>
        <taxon>Metazoa</taxon>
        <taxon>Chordata</taxon>
        <taxon>Craniata</taxon>
        <taxon>Vertebrata</taxon>
        <taxon>Euteleostomi</taxon>
        <taxon>Mammalia</taxon>
        <taxon>Eutheria</taxon>
        <taxon>Euarchontoglires</taxon>
        <taxon>Primates</taxon>
        <taxon>Haplorrhini</taxon>
        <taxon>Platyrrhini</taxon>
        <taxon>Cebidae</taxon>
        <taxon>Callitrichinae</taxon>
        <taxon>Saguinus</taxon>
    </lineage>
</organism>